<comment type="caution">
    <text evidence="2">The sequence shown here is derived from an EMBL/GenBank/DDBJ whole genome shotgun (WGS) entry which is preliminary data.</text>
</comment>
<reference evidence="2 3" key="1">
    <citation type="journal article" date="2014" name="Int. J. Syst. Evol. Microbiol.">
        <title>Complete genome sequence of Corynebacterium casei LMG S-19264T (=DSM 44701T), isolated from a smear-ripened cheese.</title>
        <authorList>
            <consortium name="US DOE Joint Genome Institute (JGI-PGF)"/>
            <person name="Walter F."/>
            <person name="Albersmeier A."/>
            <person name="Kalinowski J."/>
            <person name="Ruckert C."/>
        </authorList>
    </citation>
    <scope>NUCLEOTIDE SEQUENCE [LARGE SCALE GENOMIC DNA]</scope>
    <source>
        <strain evidence="2 3">CGMCC 1.7286</strain>
    </source>
</reference>
<sequence length="66" mass="7053">MMPPPKLPGRLTALALLGTLLFTPPLIGLFDHPGANGLSWLPLYLFAVWGLLILAAALLLESSDED</sequence>
<protein>
    <submittedName>
        <fullName evidence="2">Uncharacterized protein</fullName>
    </submittedName>
</protein>
<evidence type="ECO:0000313" key="2">
    <source>
        <dbReference type="EMBL" id="GGO86686.1"/>
    </source>
</evidence>
<evidence type="ECO:0000256" key="1">
    <source>
        <dbReference type="SAM" id="Phobius"/>
    </source>
</evidence>
<name>A0A917ZPL4_9GAMM</name>
<evidence type="ECO:0000313" key="3">
    <source>
        <dbReference type="Proteomes" id="UP000599578"/>
    </source>
</evidence>
<keyword evidence="3" id="KW-1185">Reference proteome</keyword>
<dbReference type="RefSeq" id="WP_188862211.1">
    <property type="nucleotide sequence ID" value="NZ_BMLT01000011.1"/>
</dbReference>
<dbReference type="AlphaFoldDB" id="A0A917ZPL4"/>
<organism evidence="2 3">
    <name type="scientific">Marinobacterium nitratireducens</name>
    <dbReference type="NCBI Taxonomy" id="518897"/>
    <lineage>
        <taxon>Bacteria</taxon>
        <taxon>Pseudomonadati</taxon>
        <taxon>Pseudomonadota</taxon>
        <taxon>Gammaproteobacteria</taxon>
        <taxon>Oceanospirillales</taxon>
        <taxon>Oceanospirillaceae</taxon>
        <taxon>Marinobacterium</taxon>
    </lineage>
</organism>
<accession>A0A917ZPL4</accession>
<keyword evidence="1" id="KW-1133">Transmembrane helix</keyword>
<proteinExistence type="predicted"/>
<dbReference type="EMBL" id="BMLT01000011">
    <property type="protein sequence ID" value="GGO86686.1"/>
    <property type="molecule type" value="Genomic_DNA"/>
</dbReference>
<keyword evidence="1" id="KW-0472">Membrane</keyword>
<feature type="transmembrane region" description="Helical" evidence="1">
    <location>
        <begin position="39"/>
        <end position="60"/>
    </location>
</feature>
<dbReference type="Proteomes" id="UP000599578">
    <property type="component" value="Unassembled WGS sequence"/>
</dbReference>
<gene>
    <name evidence="2" type="ORF">GCM10011348_38080</name>
</gene>
<keyword evidence="1" id="KW-0812">Transmembrane</keyword>